<keyword evidence="4 7" id="KW-0862">Zinc</keyword>
<proteinExistence type="inferred from homology"/>
<dbReference type="PROSITE" id="PS50880">
    <property type="entry name" value="TOPRIM"/>
    <property type="match status" value="1"/>
</dbReference>
<keyword evidence="5 7" id="KW-0233">DNA recombination</keyword>
<comment type="similarity">
    <text evidence="7">Belongs to the RecR family.</text>
</comment>
<dbReference type="eggNOG" id="COG0353">
    <property type="taxonomic scope" value="Bacteria"/>
</dbReference>
<dbReference type="PANTHER" id="PTHR30446:SF0">
    <property type="entry name" value="RECOMBINATION PROTEIN RECR"/>
    <property type="match status" value="1"/>
</dbReference>
<dbReference type="Pfam" id="PF13662">
    <property type="entry name" value="Toprim_4"/>
    <property type="match status" value="1"/>
</dbReference>
<dbReference type="InterPro" id="IPR023627">
    <property type="entry name" value="Rcmb_RecR"/>
</dbReference>
<keyword evidence="2 7" id="KW-0227">DNA damage</keyword>
<evidence type="ECO:0000313" key="10">
    <source>
        <dbReference type="Proteomes" id="UP000004757"/>
    </source>
</evidence>
<evidence type="ECO:0000256" key="5">
    <source>
        <dbReference type="ARBA" id="ARBA00023172"/>
    </source>
</evidence>
<dbReference type="PROSITE" id="PS01300">
    <property type="entry name" value="RECR"/>
    <property type="match status" value="1"/>
</dbReference>
<dbReference type="Proteomes" id="UP000004757">
    <property type="component" value="Unassembled WGS sequence"/>
</dbReference>
<accession>D4XWN0</accession>
<feature type="zinc finger region" description="C4-type" evidence="7">
    <location>
        <begin position="57"/>
        <end position="72"/>
    </location>
</feature>
<protein>
    <recommendedName>
        <fullName evidence="7">Recombination protein RecR</fullName>
    </recommendedName>
</protein>
<dbReference type="Gene3D" id="3.40.1360.10">
    <property type="match status" value="1"/>
</dbReference>
<evidence type="ECO:0000256" key="4">
    <source>
        <dbReference type="ARBA" id="ARBA00022833"/>
    </source>
</evidence>
<dbReference type="AlphaFoldDB" id="D4XWN0"/>
<dbReference type="PANTHER" id="PTHR30446">
    <property type="entry name" value="RECOMBINATION PROTEIN RECR"/>
    <property type="match status" value="1"/>
</dbReference>
<dbReference type="InterPro" id="IPR006171">
    <property type="entry name" value="TOPRIM_dom"/>
</dbReference>
<keyword evidence="1 7" id="KW-0479">Metal-binding</keyword>
<reference evidence="9 10" key="1">
    <citation type="submission" date="2010-03" db="EMBL/GenBank/DDBJ databases">
        <authorList>
            <person name="Glass J.I."/>
            <person name="Benders G.A."/>
            <person name="Durkin A.S."/>
            <person name="Farmerie W.G."/>
            <person name="Hlavinka K."/>
            <person name="Hostetler J."/>
            <person name="Jackson J."/>
            <person name="May M.A."/>
            <person name="Miller R.H."/>
            <person name="Paralanov V."/>
            <person name="Radune D."/>
            <person name="Szczypinski B."/>
            <person name="Brown D.R."/>
        </authorList>
    </citation>
    <scope>NUCLEOTIDE SEQUENCE [LARGE SCALE GENOMIC DNA]</scope>
    <source>
        <strain evidence="9 10">A21JP2</strain>
    </source>
</reference>
<evidence type="ECO:0000256" key="2">
    <source>
        <dbReference type="ARBA" id="ARBA00022763"/>
    </source>
</evidence>
<dbReference type="EMBL" id="ADNC01000027">
    <property type="protein sequence ID" value="EFF41282.1"/>
    <property type="molecule type" value="Genomic_DNA"/>
</dbReference>
<evidence type="ECO:0000256" key="3">
    <source>
        <dbReference type="ARBA" id="ARBA00022771"/>
    </source>
</evidence>
<dbReference type="Gene3D" id="1.10.8.420">
    <property type="entry name" value="RecR Domain 1"/>
    <property type="match status" value="1"/>
</dbReference>
<sequence length="194" mass="22350">MNEYDSIEKIIELLKRVDGISKKQAERILSWVIQSDIKDVETLLNSIKTLKNEVKECKRCGNLTASGVCNICLDEDRDNVLLVVEHFNIIKKMEKEEIYNGKYFVFKELLNIKNFNEKIEKYAYELAEYGKNFEEVILAISPTLEGAITNEYLKKYLTSKKINATSISIGVPVGASLDYIDKITIKQSIENRRK</sequence>
<dbReference type="InterPro" id="IPR015967">
    <property type="entry name" value="Rcmb_RecR_Znf"/>
</dbReference>
<dbReference type="Pfam" id="PF21175">
    <property type="entry name" value="RecR_C"/>
    <property type="match status" value="1"/>
</dbReference>
<keyword evidence="10" id="KW-1185">Reference proteome</keyword>
<evidence type="ECO:0000256" key="6">
    <source>
        <dbReference type="ARBA" id="ARBA00023204"/>
    </source>
</evidence>
<dbReference type="GO" id="GO:0008270">
    <property type="term" value="F:zinc ion binding"/>
    <property type="evidence" value="ECO:0007669"/>
    <property type="project" value="UniProtKB-KW"/>
</dbReference>
<evidence type="ECO:0000256" key="1">
    <source>
        <dbReference type="ARBA" id="ARBA00022723"/>
    </source>
</evidence>
<dbReference type="Gene3D" id="6.10.250.240">
    <property type="match status" value="1"/>
</dbReference>
<gene>
    <name evidence="7 9" type="primary">recR</name>
    <name evidence="9" type="ORF">MALL_0398</name>
</gene>
<dbReference type="HAMAP" id="MF_00017">
    <property type="entry name" value="RecR"/>
    <property type="match status" value="1"/>
</dbReference>
<dbReference type="STRING" id="747682.MALL_0398"/>
<dbReference type="RefSeq" id="WP_005683911.1">
    <property type="nucleotide sequence ID" value="NZ_ADNC01000027.1"/>
</dbReference>
<evidence type="ECO:0000256" key="7">
    <source>
        <dbReference type="HAMAP-Rule" id="MF_00017"/>
    </source>
</evidence>
<evidence type="ECO:0000259" key="8">
    <source>
        <dbReference type="PROSITE" id="PS50880"/>
    </source>
</evidence>
<feature type="domain" description="Toprim" evidence="8">
    <location>
        <begin position="79"/>
        <end position="172"/>
    </location>
</feature>
<comment type="caution">
    <text evidence="9">The sequence shown here is derived from an EMBL/GenBank/DDBJ whole genome shotgun (WGS) entry which is preliminary data.</text>
</comment>
<dbReference type="GO" id="GO:0006281">
    <property type="term" value="P:DNA repair"/>
    <property type="evidence" value="ECO:0007669"/>
    <property type="project" value="UniProtKB-UniRule"/>
</dbReference>
<name>D4XWN0_9BACT</name>
<dbReference type="Pfam" id="PF02132">
    <property type="entry name" value="RecR_ZnF"/>
    <property type="match status" value="1"/>
</dbReference>
<keyword evidence="3 7" id="KW-0863">Zinc-finger</keyword>
<keyword evidence="6 7" id="KW-0234">DNA repair</keyword>
<dbReference type="OrthoDB" id="9802672at2"/>
<organism evidence="9 10">
    <name type="scientific">Mycoplasmopsis alligatoris A21JP2</name>
    <dbReference type="NCBI Taxonomy" id="747682"/>
    <lineage>
        <taxon>Bacteria</taxon>
        <taxon>Bacillati</taxon>
        <taxon>Mycoplasmatota</taxon>
        <taxon>Mycoplasmoidales</taxon>
        <taxon>Metamycoplasmataceae</taxon>
        <taxon>Mycoplasmopsis</taxon>
    </lineage>
</organism>
<dbReference type="GO" id="GO:0006310">
    <property type="term" value="P:DNA recombination"/>
    <property type="evidence" value="ECO:0007669"/>
    <property type="project" value="UniProtKB-UniRule"/>
</dbReference>
<dbReference type="SUPFAM" id="SSF111304">
    <property type="entry name" value="Recombination protein RecR"/>
    <property type="match status" value="1"/>
</dbReference>
<evidence type="ECO:0000313" key="9">
    <source>
        <dbReference type="EMBL" id="EFF41282.1"/>
    </source>
</evidence>
<comment type="function">
    <text evidence="7">May play a role in DNA repair. It seems to be involved in an RecBC-independent recombinational process of DNA repair. It may act with RecF and RecO.</text>
</comment>
<dbReference type="InterPro" id="IPR000093">
    <property type="entry name" value="DNA_Rcmb_RecR"/>
</dbReference>
<dbReference type="GO" id="GO:0003677">
    <property type="term" value="F:DNA binding"/>
    <property type="evidence" value="ECO:0007669"/>
    <property type="project" value="UniProtKB-UniRule"/>
</dbReference>
<dbReference type="Gene3D" id="3.30.60.80">
    <property type="match status" value="1"/>
</dbReference>